<dbReference type="Pfam" id="PF19953">
    <property type="entry name" value="EACC1"/>
    <property type="match status" value="1"/>
</dbReference>
<dbReference type="AlphaFoldDB" id="A0A5C4JHU8"/>
<dbReference type="Proteomes" id="UP000309174">
    <property type="component" value="Unassembled WGS sequence"/>
</dbReference>
<keyword evidence="3" id="KW-1185">Reference proteome</keyword>
<name>A0A5C4JHU8_9ACTN</name>
<dbReference type="EMBL" id="VCKW01000035">
    <property type="protein sequence ID" value="TMR03830.1"/>
    <property type="molecule type" value="Genomic_DNA"/>
</dbReference>
<feature type="region of interest" description="Disordered" evidence="1">
    <location>
        <begin position="106"/>
        <end position="129"/>
    </location>
</feature>
<evidence type="ECO:0000313" key="2">
    <source>
        <dbReference type="EMBL" id="TMR03830.1"/>
    </source>
</evidence>
<organism evidence="2 3">
    <name type="scientific">Actinomadura soli</name>
    <dbReference type="NCBI Taxonomy" id="2508997"/>
    <lineage>
        <taxon>Bacteria</taxon>
        <taxon>Bacillati</taxon>
        <taxon>Actinomycetota</taxon>
        <taxon>Actinomycetes</taxon>
        <taxon>Streptosporangiales</taxon>
        <taxon>Thermomonosporaceae</taxon>
        <taxon>Actinomadura</taxon>
    </lineage>
</organism>
<dbReference type="RefSeq" id="WP_138644700.1">
    <property type="nucleotide sequence ID" value="NZ_VCKW01000035.1"/>
</dbReference>
<gene>
    <name evidence="2" type="ORF">ETD83_09515</name>
</gene>
<evidence type="ECO:0000256" key="1">
    <source>
        <dbReference type="SAM" id="MobiDB-lite"/>
    </source>
</evidence>
<comment type="caution">
    <text evidence="2">The sequence shown here is derived from an EMBL/GenBank/DDBJ whole genome shotgun (WGS) entry which is preliminary data.</text>
</comment>
<evidence type="ECO:0000313" key="3">
    <source>
        <dbReference type="Proteomes" id="UP000309174"/>
    </source>
</evidence>
<accession>A0A5C4JHU8</accession>
<dbReference type="InterPro" id="IPR045428">
    <property type="entry name" value="EACC1"/>
</dbReference>
<proteinExistence type="predicted"/>
<protein>
    <submittedName>
        <fullName evidence="2">Uncharacterized protein</fullName>
    </submittedName>
</protein>
<reference evidence="2 3" key="1">
    <citation type="submission" date="2019-05" db="EMBL/GenBank/DDBJ databases">
        <title>Draft genome sequence of Actinomadura sp. 14C53.</title>
        <authorList>
            <person name="Saricaoglu S."/>
            <person name="Isik K."/>
        </authorList>
    </citation>
    <scope>NUCLEOTIDE SEQUENCE [LARGE SCALE GENOMIC DNA]</scope>
    <source>
        <strain evidence="2 3">14C53</strain>
    </source>
</reference>
<sequence>MKLRISVEGATGDRELAALYRWIARDRVLTRRNRISTTTAAPAPGEQGGALEAINAIAGNVIALSSLVVAILAHRRNGPADSGRGTVRIERDGIVVSIEPGSEISAEEIIERLTPGTPPDEDTAGGSQP</sequence>
<dbReference type="OrthoDB" id="4239147at2"/>